<comment type="caution">
    <text evidence="6">Lacks conserved residue(s) required for the propagation of feature annotation.</text>
</comment>
<dbReference type="AlphaFoldDB" id="K9YKD5"/>
<evidence type="ECO:0000256" key="3">
    <source>
        <dbReference type="ARBA" id="ARBA00022692"/>
    </source>
</evidence>
<dbReference type="PATRIC" id="fig|292563.3.peg.927"/>
<dbReference type="HOGENOM" id="CLU_140894_3_1_3"/>
<keyword evidence="8" id="KW-1185">Reference proteome</keyword>
<keyword evidence="3 6" id="KW-0812">Transmembrane</keyword>
<sequence length="89" mass="9313">MNWDLLSLTFITVFIAEIGDKSQLAAIALSGSSKSPQAVFLGSVAALILASFLGVIIGAGIGEFLPIKLLKSMAAIGFIFLALSNVWQD</sequence>
<protein>
    <recommendedName>
        <fullName evidence="6">GDT1 family protein</fullName>
    </recommendedName>
</protein>
<dbReference type="KEGG" id="csn:Cyast_0883"/>
<evidence type="ECO:0000256" key="2">
    <source>
        <dbReference type="ARBA" id="ARBA00009190"/>
    </source>
</evidence>
<comment type="subcellular location">
    <subcellularLocation>
        <location evidence="1 6">Membrane</location>
        <topology evidence="1 6">Multi-pass membrane protein</topology>
    </subcellularLocation>
</comment>
<dbReference type="EMBL" id="CP003940">
    <property type="protein sequence ID" value="AFZ46855.1"/>
    <property type="molecule type" value="Genomic_DNA"/>
</dbReference>
<organism evidence="7 8">
    <name type="scientific">Cyanobacterium stanieri (strain ATCC 29140 / PCC 7202)</name>
    <dbReference type="NCBI Taxonomy" id="292563"/>
    <lineage>
        <taxon>Bacteria</taxon>
        <taxon>Bacillati</taxon>
        <taxon>Cyanobacteriota</taxon>
        <taxon>Cyanophyceae</taxon>
        <taxon>Oscillatoriophycideae</taxon>
        <taxon>Chroococcales</taxon>
        <taxon>Geminocystaceae</taxon>
        <taxon>Cyanobacterium</taxon>
    </lineage>
</organism>
<dbReference type="GO" id="GO:0046873">
    <property type="term" value="F:metal ion transmembrane transporter activity"/>
    <property type="evidence" value="ECO:0007669"/>
    <property type="project" value="InterPro"/>
</dbReference>
<dbReference type="Pfam" id="PF01169">
    <property type="entry name" value="GDT1"/>
    <property type="match status" value="1"/>
</dbReference>
<gene>
    <name evidence="7" type="ordered locus">Cyast_0883</name>
</gene>
<evidence type="ECO:0000256" key="5">
    <source>
        <dbReference type="ARBA" id="ARBA00023136"/>
    </source>
</evidence>
<accession>K9YKD5</accession>
<evidence type="ECO:0000313" key="8">
    <source>
        <dbReference type="Proteomes" id="UP000010483"/>
    </source>
</evidence>
<dbReference type="eggNOG" id="COG2119">
    <property type="taxonomic scope" value="Bacteria"/>
</dbReference>
<dbReference type="InterPro" id="IPR001727">
    <property type="entry name" value="GDT1-like"/>
</dbReference>
<evidence type="ECO:0000313" key="7">
    <source>
        <dbReference type="EMBL" id="AFZ46855.1"/>
    </source>
</evidence>
<dbReference type="GO" id="GO:0016020">
    <property type="term" value="C:membrane"/>
    <property type="evidence" value="ECO:0007669"/>
    <property type="project" value="UniProtKB-SubCell"/>
</dbReference>
<feature type="transmembrane region" description="Helical" evidence="6">
    <location>
        <begin position="38"/>
        <end position="62"/>
    </location>
</feature>
<name>K9YKD5_CYASC</name>
<dbReference type="STRING" id="292563.Cyast_0883"/>
<keyword evidence="5 6" id="KW-0472">Membrane</keyword>
<reference evidence="8" key="1">
    <citation type="journal article" date="2013" name="Proc. Natl. Acad. Sci. U.S.A.">
        <title>Improving the coverage of the cyanobacterial phylum using diversity-driven genome sequencing.</title>
        <authorList>
            <person name="Shih P.M."/>
            <person name="Wu D."/>
            <person name="Latifi A."/>
            <person name="Axen S.D."/>
            <person name="Fewer D.P."/>
            <person name="Talla E."/>
            <person name="Calteau A."/>
            <person name="Cai F."/>
            <person name="Tandeau de Marsac N."/>
            <person name="Rippka R."/>
            <person name="Herdman M."/>
            <person name="Sivonen K."/>
            <person name="Coursin T."/>
            <person name="Laurent T."/>
            <person name="Goodwin L."/>
            <person name="Nolan M."/>
            <person name="Davenport K.W."/>
            <person name="Han C.S."/>
            <person name="Rubin E.M."/>
            <person name="Eisen J.A."/>
            <person name="Woyke T."/>
            <person name="Gugger M."/>
            <person name="Kerfeld C.A."/>
        </authorList>
    </citation>
    <scope>NUCLEOTIDE SEQUENCE [LARGE SCALE GENOMIC DNA]</scope>
    <source>
        <strain evidence="8">ATCC 29140 / PCC 7202</strain>
    </source>
</reference>
<dbReference type="Proteomes" id="UP000010483">
    <property type="component" value="Chromosome"/>
</dbReference>
<evidence type="ECO:0000256" key="6">
    <source>
        <dbReference type="RuleBase" id="RU365102"/>
    </source>
</evidence>
<dbReference type="PANTHER" id="PTHR12608">
    <property type="entry name" value="TRANSMEMBRANE PROTEIN HTP-1 RELATED"/>
    <property type="match status" value="1"/>
</dbReference>
<feature type="transmembrane region" description="Helical" evidence="6">
    <location>
        <begin position="69"/>
        <end position="87"/>
    </location>
</feature>
<keyword evidence="4 6" id="KW-1133">Transmembrane helix</keyword>
<evidence type="ECO:0000256" key="1">
    <source>
        <dbReference type="ARBA" id="ARBA00004141"/>
    </source>
</evidence>
<evidence type="ECO:0000256" key="4">
    <source>
        <dbReference type="ARBA" id="ARBA00022989"/>
    </source>
</evidence>
<comment type="similarity">
    <text evidence="2 6">Belongs to the GDT1 family.</text>
</comment>
<dbReference type="BioCyc" id="CSTA292563:G1353-890-MONOMER"/>
<dbReference type="PANTHER" id="PTHR12608:SF1">
    <property type="entry name" value="TRANSMEMBRANE PROTEIN 165"/>
    <property type="match status" value="1"/>
</dbReference>
<proteinExistence type="inferred from homology"/>